<dbReference type="Gene3D" id="3.40.50.620">
    <property type="entry name" value="HUPs"/>
    <property type="match status" value="1"/>
</dbReference>
<evidence type="ECO:0000256" key="1">
    <source>
        <dbReference type="ARBA" id="ARBA00013160"/>
    </source>
</evidence>
<dbReference type="OrthoDB" id="197206at2759"/>
<evidence type="ECO:0000256" key="2">
    <source>
        <dbReference type="ARBA" id="ARBA00033323"/>
    </source>
</evidence>
<comment type="catalytic activity">
    <reaction evidence="3">
        <text>tRNA(Tyr) + L-tyrosine + ATP = L-tyrosyl-tRNA(Tyr) + AMP + diphosphate + H(+)</text>
        <dbReference type="Rhea" id="RHEA:10220"/>
        <dbReference type="Rhea" id="RHEA-COMP:9706"/>
        <dbReference type="Rhea" id="RHEA-COMP:9707"/>
        <dbReference type="ChEBI" id="CHEBI:15378"/>
        <dbReference type="ChEBI" id="CHEBI:30616"/>
        <dbReference type="ChEBI" id="CHEBI:33019"/>
        <dbReference type="ChEBI" id="CHEBI:58315"/>
        <dbReference type="ChEBI" id="CHEBI:78442"/>
        <dbReference type="ChEBI" id="CHEBI:78536"/>
        <dbReference type="ChEBI" id="CHEBI:456215"/>
        <dbReference type="EC" id="6.1.1.1"/>
    </reaction>
</comment>
<keyword evidence="4" id="KW-0030">Aminoacyl-tRNA synthetase</keyword>
<evidence type="ECO:0000256" key="3">
    <source>
        <dbReference type="ARBA" id="ARBA00048248"/>
    </source>
</evidence>
<dbReference type="GO" id="GO:0006437">
    <property type="term" value="P:tyrosyl-tRNA aminoacylation"/>
    <property type="evidence" value="ECO:0007669"/>
    <property type="project" value="TreeGrafter"/>
</dbReference>
<dbReference type="GO" id="GO:0005737">
    <property type="term" value="C:cytoplasm"/>
    <property type="evidence" value="ECO:0007669"/>
    <property type="project" value="TreeGrafter"/>
</dbReference>
<gene>
    <name evidence="4" type="ORF">MUK42_15670</name>
</gene>
<dbReference type="InterPro" id="IPR050489">
    <property type="entry name" value="Tyr-tRNA_synthase"/>
</dbReference>
<dbReference type="AlphaFoldDB" id="A0A9E7JRW1"/>
<dbReference type="EMBL" id="CP097504">
    <property type="protein sequence ID" value="URD91123.1"/>
    <property type="molecule type" value="Genomic_DNA"/>
</dbReference>
<dbReference type="PANTHER" id="PTHR46264">
    <property type="entry name" value="TYROSINE-TRNA LIGASE"/>
    <property type="match status" value="1"/>
</dbReference>
<dbReference type="Proteomes" id="UP001055439">
    <property type="component" value="Chromosome 2"/>
</dbReference>
<dbReference type="InterPro" id="IPR014729">
    <property type="entry name" value="Rossmann-like_a/b/a_fold"/>
</dbReference>
<reference evidence="4" key="1">
    <citation type="submission" date="2022-05" db="EMBL/GenBank/DDBJ databases">
        <title>The Musa troglodytarum L. genome provides insights into the mechanism of non-climacteric behaviour and enrichment of carotenoids.</title>
        <authorList>
            <person name="Wang J."/>
        </authorList>
    </citation>
    <scope>NUCLEOTIDE SEQUENCE</scope>
    <source>
        <tissue evidence="4">Leaf</tissue>
    </source>
</reference>
<dbReference type="PANTHER" id="PTHR46264:SF4">
    <property type="entry name" value="TYROSINE--TRNA LIGASE, CYTOPLASMIC"/>
    <property type="match status" value="1"/>
</dbReference>
<accession>A0A9E7JRW1</accession>
<keyword evidence="5" id="KW-1185">Reference proteome</keyword>
<dbReference type="EC" id="6.1.1.1" evidence="1"/>
<sequence length="88" mass="9876">MQEGEPMNLLEKKTVPVCCDGFEPSGTMHIAQCNIRDIQSWTGSYEGDQCEQAGFSWVLCENTDCQLNNKMGGDLKKIQTVGRYLIEI</sequence>
<organism evidence="4 5">
    <name type="scientific">Musa troglodytarum</name>
    <name type="common">fe'i banana</name>
    <dbReference type="NCBI Taxonomy" id="320322"/>
    <lineage>
        <taxon>Eukaryota</taxon>
        <taxon>Viridiplantae</taxon>
        <taxon>Streptophyta</taxon>
        <taxon>Embryophyta</taxon>
        <taxon>Tracheophyta</taxon>
        <taxon>Spermatophyta</taxon>
        <taxon>Magnoliopsida</taxon>
        <taxon>Liliopsida</taxon>
        <taxon>Zingiberales</taxon>
        <taxon>Musaceae</taxon>
        <taxon>Musa</taxon>
    </lineage>
</organism>
<evidence type="ECO:0000313" key="4">
    <source>
        <dbReference type="EMBL" id="URD91123.1"/>
    </source>
</evidence>
<dbReference type="GO" id="GO:0004831">
    <property type="term" value="F:tyrosine-tRNA ligase activity"/>
    <property type="evidence" value="ECO:0007669"/>
    <property type="project" value="UniProtKB-EC"/>
</dbReference>
<name>A0A9E7JRW1_9LILI</name>
<protein>
    <recommendedName>
        <fullName evidence="1">tyrosine--tRNA ligase</fullName>
        <ecNumber evidence="1">6.1.1.1</ecNumber>
    </recommendedName>
    <alternativeName>
        <fullName evidence="2">Tyrosyl-tRNA synthetase</fullName>
    </alternativeName>
</protein>
<keyword evidence="4" id="KW-0436">Ligase</keyword>
<evidence type="ECO:0000313" key="5">
    <source>
        <dbReference type="Proteomes" id="UP001055439"/>
    </source>
</evidence>
<proteinExistence type="predicted"/>